<name>A0ACC2HM41_DALPE</name>
<evidence type="ECO:0000313" key="2">
    <source>
        <dbReference type="Proteomes" id="UP001157502"/>
    </source>
</evidence>
<dbReference type="Proteomes" id="UP001157502">
    <property type="component" value="Chromosome 1"/>
</dbReference>
<keyword evidence="2" id="KW-1185">Reference proteome</keyword>
<proteinExistence type="predicted"/>
<organism evidence="1 2">
    <name type="scientific">Dallia pectoralis</name>
    <name type="common">Alaska blackfish</name>
    <dbReference type="NCBI Taxonomy" id="75939"/>
    <lineage>
        <taxon>Eukaryota</taxon>
        <taxon>Metazoa</taxon>
        <taxon>Chordata</taxon>
        <taxon>Craniata</taxon>
        <taxon>Vertebrata</taxon>
        <taxon>Euteleostomi</taxon>
        <taxon>Actinopterygii</taxon>
        <taxon>Neopterygii</taxon>
        <taxon>Teleostei</taxon>
        <taxon>Protacanthopterygii</taxon>
        <taxon>Esociformes</taxon>
        <taxon>Umbridae</taxon>
        <taxon>Dallia</taxon>
    </lineage>
</organism>
<gene>
    <name evidence="1" type="ORF">DPEC_G00010720</name>
</gene>
<accession>A0ACC2HM41</accession>
<reference evidence="1" key="1">
    <citation type="submission" date="2021-05" db="EMBL/GenBank/DDBJ databases">
        <authorList>
            <person name="Pan Q."/>
            <person name="Jouanno E."/>
            <person name="Zahm M."/>
            <person name="Klopp C."/>
            <person name="Cabau C."/>
            <person name="Louis A."/>
            <person name="Berthelot C."/>
            <person name="Parey E."/>
            <person name="Roest Crollius H."/>
            <person name="Montfort J."/>
            <person name="Robinson-Rechavi M."/>
            <person name="Bouchez O."/>
            <person name="Lampietro C."/>
            <person name="Lopez Roques C."/>
            <person name="Donnadieu C."/>
            <person name="Postlethwait J."/>
            <person name="Bobe J."/>
            <person name="Dillon D."/>
            <person name="Chandos A."/>
            <person name="von Hippel F."/>
            <person name="Guiguen Y."/>
        </authorList>
    </citation>
    <scope>NUCLEOTIDE SEQUENCE</scope>
    <source>
        <strain evidence="1">YG-Jan2019</strain>
    </source>
</reference>
<protein>
    <submittedName>
        <fullName evidence="1">Uncharacterized protein</fullName>
    </submittedName>
</protein>
<dbReference type="EMBL" id="CM055728">
    <property type="protein sequence ID" value="KAJ8016761.1"/>
    <property type="molecule type" value="Genomic_DNA"/>
</dbReference>
<comment type="caution">
    <text evidence="1">The sequence shown here is derived from an EMBL/GenBank/DDBJ whole genome shotgun (WGS) entry which is preliminary data.</text>
</comment>
<evidence type="ECO:0000313" key="1">
    <source>
        <dbReference type="EMBL" id="KAJ8016761.1"/>
    </source>
</evidence>
<sequence length="132" mass="13730">MQSPYTQPGLTSKPPDVVCGGVCHYGPRHQCCSELQPYVGTSGSLFGPGFLPGLSAVCCPVGIWCERILVKGPVPGSVPGRSHGTSLSYWLVVAAHRSVPGSVDQHTIGPPPSHPRPGILTATPGPRRGTLL</sequence>